<evidence type="ECO:0000259" key="1">
    <source>
        <dbReference type="PROSITE" id="PS50987"/>
    </source>
</evidence>
<dbReference type="InterPro" id="IPR036390">
    <property type="entry name" value="WH_DNA-bd_sf"/>
</dbReference>
<proteinExistence type="predicted"/>
<dbReference type="SMART" id="SM00347">
    <property type="entry name" value="HTH_MARR"/>
    <property type="match status" value="1"/>
</dbReference>
<organism evidence="3 4">
    <name type="scientific">candidate division MSBL1 archaeon SCGC-AAA261O19</name>
    <dbReference type="NCBI Taxonomy" id="1698277"/>
    <lineage>
        <taxon>Archaea</taxon>
        <taxon>Methanobacteriati</taxon>
        <taxon>Methanobacteriota</taxon>
        <taxon>candidate division MSBL1</taxon>
    </lineage>
</organism>
<dbReference type="PANTHER" id="PTHR37318:SF1">
    <property type="entry name" value="BSL7504 PROTEIN"/>
    <property type="match status" value="1"/>
</dbReference>
<accession>A0A133VAZ9</accession>
<feature type="domain" description="HTH marR-type" evidence="2">
    <location>
        <begin position="1"/>
        <end position="96"/>
    </location>
</feature>
<evidence type="ECO:0000313" key="3">
    <source>
        <dbReference type="EMBL" id="KXB03587.1"/>
    </source>
</evidence>
<dbReference type="InterPro" id="IPR000835">
    <property type="entry name" value="HTH_MarR-typ"/>
</dbReference>
<keyword evidence="4" id="KW-1185">Reference proteome</keyword>
<evidence type="ECO:0000259" key="2">
    <source>
        <dbReference type="PROSITE" id="PS50995"/>
    </source>
</evidence>
<dbReference type="SMART" id="SM00418">
    <property type="entry name" value="HTH_ARSR"/>
    <property type="match status" value="1"/>
</dbReference>
<reference evidence="3 4" key="1">
    <citation type="journal article" date="2016" name="Sci. Rep.">
        <title>Metabolic traits of an uncultured archaeal lineage -MSBL1- from brine pools of the Red Sea.</title>
        <authorList>
            <person name="Mwirichia R."/>
            <person name="Alam I."/>
            <person name="Rashid M."/>
            <person name="Vinu M."/>
            <person name="Ba-Alawi W."/>
            <person name="Anthony Kamau A."/>
            <person name="Kamanda Ngugi D."/>
            <person name="Goker M."/>
            <person name="Klenk H.P."/>
            <person name="Bajic V."/>
            <person name="Stingl U."/>
        </authorList>
    </citation>
    <scope>NUCLEOTIDE SEQUENCE [LARGE SCALE GENOMIC DNA]</scope>
    <source>
        <strain evidence="3">SCGC-AAA261O19</strain>
    </source>
</reference>
<dbReference type="GO" id="GO:0003700">
    <property type="term" value="F:DNA-binding transcription factor activity"/>
    <property type="evidence" value="ECO:0007669"/>
    <property type="project" value="InterPro"/>
</dbReference>
<dbReference type="EMBL" id="LHYB01000064">
    <property type="protein sequence ID" value="KXB03587.1"/>
    <property type="molecule type" value="Genomic_DNA"/>
</dbReference>
<dbReference type="InterPro" id="IPR001845">
    <property type="entry name" value="HTH_ArsR_DNA-bd_dom"/>
</dbReference>
<dbReference type="InterPro" id="IPR027395">
    <property type="entry name" value="WH_DNA-bd_dom"/>
</dbReference>
<dbReference type="InterPro" id="IPR011991">
    <property type="entry name" value="ArsR-like_HTH"/>
</dbReference>
<protein>
    <submittedName>
        <fullName evidence="3">Transcriptional regulator</fullName>
    </submittedName>
</protein>
<dbReference type="Pfam" id="PF13601">
    <property type="entry name" value="HTH_34"/>
    <property type="match status" value="1"/>
</dbReference>
<dbReference type="AlphaFoldDB" id="A0A133VAZ9"/>
<dbReference type="InterPro" id="IPR036388">
    <property type="entry name" value="WH-like_DNA-bd_sf"/>
</dbReference>
<dbReference type="PROSITE" id="PS50995">
    <property type="entry name" value="HTH_MARR_2"/>
    <property type="match status" value="1"/>
</dbReference>
<dbReference type="PROSITE" id="PS50987">
    <property type="entry name" value="HTH_ARSR_2"/>
    <property type="match status" value="1"/>
</dbReference>
<dbReference type="PANTHER" id="PTHR37318">
    <property type="entry name" value="BSL7504 PROTEIN"/>
    <property type="match status" value="1"/>
</dbReference>
<name>A0A133VAZ9_9EURY</name>
<dbReference type="Gene3D" id="1.10.10.10">
    <property type="entry name" value="Winged helix-like DNA-binding domain superfamily/Winged helix DNA-binding domain"/>
    <property type="match status" value="1"/>
</dbReference>
<sequence length="96" mass="11178">MDFDRLVHQPTRLRILSRLYTQGEASFTELGENLDLTEGNLSSHLRKLEDAGYVQVEKAFEDRKPKTTYRLTREGEDALEDHVKRLEKIIDSLESD</sequence>
<evidence type="ECO:0000313" key="4">
    <source>
        <dbReference type="Proteomes" id="UP000070076"/>
    </source>
</evidence>
<feature type="domain" description="HTH arsR-type" evidence="1">
    <location>
        <begin position="1"/>
        <end position="87"/>
    </location>
</feature>
<dbReference type="CDD" id="cd00090">
    <property type="entry name" value="HTH_ARSR"/>
    <property type="match status" value="1"/>
</dbReference>
<gene>
    <name evidence="3" type="ORF">AKJ48_03755</name>
</gene>
<comment type="caution">
    <text evidence="3">The sequence shown here is derived from an EMBL/GenBank/DDBJ whole genome shotgun (WGS) entry which is preliminary data.</text>
</comment>
<dbReference type="Proteomes" id="UP000070076">
    <property type="component" value="Unassembled WGS sequence"/>
</dbReference>
<dbReference type="SUPFAM" id="SSF46785">
    <property type="entry name" value="Winged helix' DNA-binding domain"/>
    <property type="match status" value="1"/>
</dbReference>